<organism evidence="2 3">
    <name type="scientific">Tetraparma gracilis</name>
    <dbReference type="NCBI Taxonomy" id="2962635"/>
    <lineage>
        <taxon>Eukaryota</taxon>
        <taxon>Sar</taxon>
        <taxon>Stramenopiles</taxon>
        <taxon>Ochrophyta</taxon>
        <taxon>Bolidophyceae</taxon>
        <taxon>Parmales</taxon>
        <taxon>Triparmaceae</taxon>
        <taxon>Tetraparma</taxon>
    </lineage>
</organism>
<gene>
    <name evidence="2" type="ORF">TeGR_g14403</name>
</gene>
<proteinExistence type="predicted"/>
<feature type="transmembrane region" description="Helical" evidence="1">
    <location>
        <begin position="141"/>
        <end position="165"/>
    </location>
</feature>
<keyword evidence="3" id="KW-1185">Reference proteome</keyword>
<keyword evidence="1" id="KW-0472">Membrane</keyword>
<protein>
    <submittedName>
        <fullName evidence="2">Uncharacterized protein</fullName>
    </submittedName>
</protein>
<comment type="caution">
    <text evidence="2">The sequence shown here is derived from an EMBL/GenBank/DDBJ whole genome shotgun (WGS) entry which is preliminary data.</text>
</comment>
<feature type="transmembrane region" description="Helical" evidence="1">
    <location>
        <begin position="172"/>
        <end position="195"/>
    </location>
</feature>
<evidence type="ECO:0000313" key="3">
    <source>
        <dbReference type="Proteomes" id="UP001165060"/>
    </source>
</evidence>
<feature type="transmembrane region" description="Helical" evidence="1">
    <location>
        <begin position="103"/>
        <end position="121"/>
    </location>
</feature>
<sequence>MLGIIIVHQTVAVAVTVLQSRKRPKRELVKEILISLTGLRPGVECWRVAAGREQKIGEVYNSMDLLSTMRGVDIAFEAVPGGVLQCFAVLKHLQDGVALSKQAIASIGVSAICVGFTSASISYDNDTDVRLRRSSPRYYGWVPDGIGATAAFLAMTANSSLLLILRSTSAGFLLLVNPMLLLLLTLFEIAVQFMLKIARGDFSSTTKVDGVIGGVFVDVLMRLGMTIALMYSGIIYLCNPMIFGGVGWGIAMVLAVLSSIFAAVAYFSATDESDMGDLDKPTGWGIVGGLSAAFVVSLVLLVGFTKPKYRSQYWSTERCKDCVMQMFTDPEATDENKMKLHKWRSVIWKDVRDEVREFTHANWEKFERERPPWFTPQFQDGAELDMLPEEARGRAIKARKIQRESDFNLKLGSVALNSSVAITSSRSECASILPVS</sequence>
<evidence type="ECO:0000313" key="2">
    <source>
        <dbReference type="EMBL" id="GMI28141.1"/>
    </source>
</evidence>
<dbReference type="Proteomes" id="UP001165060">
    <property type="component" value="Unassembled WGS sequence"/>
</dbReference>
<feature type="transmembrane region" description="Helical" evidence="1">
    <location>
        <begin position="245"/>
        <end position="269"/>
    </location>
</feature>
<accession>A0ABQ6MKL0</accession>
<feature type="transmembrane region" description="Helical" evidence="1">
    <location>
        <begin position="215"/>
        <end position="238"/>
    </location>
</feature>
<dbReference type="EMBL" id="BRYB01001540">
    <property type="protein sequence ID" value="GMI28141.1"/>
    <property type="molecule type" value="Genomic_DNA"/>
</dbReference>
<reference evidence="2 3" key="1">
    <citation type="journal article" date="2023" name="Commun. Biol.">
        <title>Genome analysis of Parmales, the sister group of diatoms, reveals the evolutionary specialization of diatoms from phago-mixotrophs to photoautotrophs.</title>
        <authorList>
            <person name="Ban H."/>
            <person name="Sato S."/>
            <person name="Yoshikawa S."/>
            <person name="Yamada K."/>
            <person name="Nakamura Y."/>
            <person name="Ichinomiya M."/>
            <person name="Sato N."/>
            <person name="Blanc-Mathieu R."/>
            <person name="Endo H."/>
            <person name="Kuwata A."/>
            <person name="Ogata H."/>
        </authorList>
    </citation>
    <scope>NUCLEOTIDE SEQUENCE [LARGE SCALE GENOMIC DNA]</scope>
</reference>
<feature type="transmembrane region" description="Helical" evidence="1">
    <location>
        <begin position="281"/>
        <end position="304"/>
    </location>
</feature>
<evidence type="ECO:0000256" key="1">
    <source>
        <dbReference type="SAM" id="Phobius"/>
    </source>
</evidence>
<name>A0ABQ6MKL0_9STRA</name>
<keyword evidence="1" id="KW-1133">Transmembrane helix</keyword>
<keyword evidence="1" id="KW-0812">Transmembrane</keyword>